<name>A0A7W8B625_STREU</name>
<gene>
    <name evidence="4" type="ORF">FHS36_000832</name>
</gene>
<reference evidence="4 5" key="1">
    <citation type="submission" date="2020-08" db="EMBL/GenBank/DDBJ databases">
        <title>Genomic Encyclopedia of Type Strains, Phase III (KMG-III): the genomes of soil and plant-associated and newly described type strains.</title>
        <authorList>
            <person name="Whitman W."/>
        </authorList>
    </citation>
    <scope>NUCLEOTIDE SEQUENCE [LARGE SCALE GENOMIC DNA]</scope>
    <source>
        <strain evidence="4 5">CECT 3259</strain>
    </source>
</reference>
<protein>
    <submittedName>
        <fullName evidence="4">Uncharacterized protein</fullName>
    </submittedName>
</protein>
<dbReference type="InterPro" id="IPR000026">
    <property type="entry name" value="N1-like"/>
</dbReference>
<dbReference type="Gene3D" id="3.10.450.30">
    <property type="entry name" value="Microbial ribonucleases"/>
    <property type="match status" value="1"/>
</dbReference>
<evidence type="ECO:0000256" key="3">
    <source>
        <dbReference type="SAM" id="SignalP"/>
    </source>
</evidence>
<dbReference type="SUPFAM" id="SSF53933">
    <property type="entry name" value="Microbial ribonucleases"/>
    <property type="match status" value="1"/>
</dbReference>
<dbReference type="InterPro" id="IPR016191">
    <property type="entry name" value="Ribonuclease/ribotoxin"/>
</dbReference>
<keyword evidence="1" id="KW-0540">Nuclease</keyword>
<feature type="chain" id="PRO_5038437784" evidence="3">
    <location>
        <begin position="21"/>
        <end position="152"/>
    </location>
</feature>
<evidence type="ECO:0000256" key="1">
    <source>
        <dbReference type="ARBA" id="ARBA00022722"/>
    </source>
</evidence>
<sequence>MRAFLRCSPAVTGALFLTFAGIPLLTVTPDPTVPAATVLPGGVYDPPWPVEKFPAQVGKACDTWKDLTWPTAPRAKDYPVPGTALVIRGSNVYRNLGGDLPKTGHYREYDVNPRRPGARRDAERVVRDETAHTVWYTGDHYANFRKITSGCE</sequence>
<comment type="caution">
    <text evidence="4">The sequence shown here is derived from an EMBL/GenBank/DDBJ whole genome shotgun (WGS) entry which is preliminary data.</text>
</comment>
<keyword evidence="2" id="KW-0378">Hydrolase</keyword>
<dbReference type="GO" id="GO:0003723">
    <property type="term" value="F:RNA binding"/>
    <property type="evidence" value="ECO:0007669"/>
    <property type="project" value="InterPro"/>
</dbReference>
<dbReference type="RefSeq" id="WP_170127563.1">
    <property type="nucleotide sequence ID" value="NZ_JACHJF010000002.1"/>
</dbReference>
<keyword evidence="3" id="KW-0732">Signal</keyword>
<evidence type="ECO:0000313" key="5">
    <source>
        <dbReference type="Proteomes" id="UP000528608"/>
    </source>
</evidence>
<dbReference type="GO" id="GO:0004521">
    <property type="term" value="F:RNA endonuclease activity"/>
    <property type="evidence" value="ECO:0007669"/>
    <property type="project" value="InterPro"/>
</dbReference>
<dbReference type="EMBL" id="JACHJF010000002">
    <property type="protein sequence ID" value="MBB5117426.1"/>
    <property type="molecule type" value="Genomic_DNA"/>
</dbReference>
<dbReference type="AlphaFoldDB" id="A0A7W8B625"/>
<organism evidence="4 5">
    <name type="scientific">Streptomyces eurocidicus</name>
    <name type="common">Streptoverticillium eurocidicus</name>
    <dbReference type="NCBI Taxonomy" id="66423"/>
    <lineage>
        <taxon>Bacteria</taxon>
        <taxon>Bacillati</taxon>
        <taxon>Actinomycetota</taxon>
        <taxon>Actinomycetes</taxon>
        <taxon>Kitasatosporales</taxon>
        <taxon>Streptomycetaceae</taxon>
        <taxon>Streptomyces</taxon>
    </lineage>
</organism>
<evidence type="ECO:0000256" key="2">
    <source>
        <dbReference type="ARBA" id="ARBA00022801"/>
    </source>
</evidence>
<accession>A0A7W8B625</accession>
<dbReference type="Proteomes" id="UP000528608">
    <property type="component" value="Unassembled WGS sequence"/>
</dbReference>
<feature type="signal peptide" evidence="3">
    <location>
        <begin position="1"/>
        <end position="20"/>
    </location>
</feature>
<evidence type="ECO:0000313" key="4">
    <source>
        <dbReference type="EMBL" id="MBB5117426.1"/>
    </source>
</evidence>
<dbReference type="GO" id="GO:0016787">
    <property type="term" value="F:hydrolase activity"/>
    <property type="evidence" value="ECO:0007669"/>
    <property type="project" value="UniProtKB-KW"/>
</dbReference>
<proteinExistence type="predicted"/>
<dbReference type="Pfam" id="PF00545">
    <property type="entry name" value="Ribonuclease"/>
    <property type="match status" value="1"/>
</dbReference>